<name>A0A7X6S058_9STRE</name>
<evidence type="ECO:0000313" key="2">
    <source>
        <dbReference type="Proteomes" id="UP000522720"/>
    </source>
</evidence>
<accession>A0A7X6S058</accession>
<dbReference type="EMBL" id="JAAXPR010000004">
    <property type="protein sequence ID" value="NKZ19863.1"/>
    <property type="molecule type" value="Genomic_DNA"/>
</dbReference>
<reference evidence="1 2" key="1">
    <citation type="submission" date="2020-04" db="EMBL/GenBank/DDBJ databases">
        <title>MicrobeNet Type strains.</title>
        <authorList>
            <person name="Nicholson A.C."/>
        </authorList>
    </citation>
    <scope>NUCLEOTIDE SEQUENCE [LARGE SCALE GENOMIC DNA]</scope>
    <source>
        <strain evidence="1 2">CCUG 69612</strain>
    </source>
</reference>
<comment type="caution">
    <text evidence="1">The sequence shown here is derived from an EMBL/GenBank/DDBJ whole genome shotgun (WGS) entry which is preliminary data.</text>
</comment>
<organism evidence="1 2">
    <name type="scientific">Streptococcus ovuberis</name>
    <dbReference type="NCBI Taxonomy" id="1936207"/>
    <lineage>
        <taxon>Bacteria</taxon>
        <taxon>Bacillati</taxon>
        <taxon>Bacillota</taxon>
        <taxon>Bacilli</taxon>
        <taxon>Lactobacillales</taxon>
        <taxon>Streptococcaceae</taxon>
        <taxon>Streptococcus</taxon>
    </lineage>
</organism>
<proteinExistence type="predicted"/>
<dbReference type="RefSeq" id="WP_168548622.1">
    <property type="nucleotide sequence ID" value="NZ_JAAXPR010000004.1"/>
</dbReference>
<gene>
    <name evidence="1" type="ORF">HF992_03215</name>
</gene>
<sequence>MERNGIIDLGYRSKSCQKTLAGFFALSKVVSSAISPRECPAWYSHFGLKAILKKLKVTACFYPTRTYLLRDPDFSKWIETLSKIDDNGSFES</sequence>
<keyword evidence="2" id="KW-1185">Reference proteome</keyword>
<dbReference type="Proteomes" id="UP000522720">
    <property type="component" value="Unassembled WGS sequence"/>
</dbReference>
<protein>
    <submittedName>
        <fullName evidence="1">Uncharacterized protein</fullName>
    </submittedName>
</protein>
<evidence type="ECO:0000313" key="1">
    <source>
        <dbReference type="EMBL" id="NKZ19863.1"/>
    </source>
</evidence>
<dbReference type="AlphaFoldDB" id="A0A7X6S058"/>